<evidence type="ECO:0000313" key="12">
    <source>
        <dbReference type="EnsemblMetazoa" id="XP_030838831"/>
    </source>
</evidence>
<name>A0A7M7NMC2_STRPU</name>
<comment type="subunit">
    <text evidence="3">Constitutively interacts with CASP4; required for the localization of procaspase 4 to the ER.</text>
</comment>
<dbReference type="KEGG" id="spu:105443071"/>
<evidence type="ECO:0000256" key="10">
    <source>
        <dbReference type="ARBA" id="ARBA00024938"/>
    </source>
</evidence>
<evidence type="ECO:0000256" key="1">
    <source>
        <dbReference type="ARBA" id="ARBA00004477"/>
    </source>
</evidence>
<dbReference type="GO" id="GO:0006915">
    <property type="term" value="P:apoptotic process"/>
    <property type="evidence" value="ECO:0007669"/>
    <property type="project" value="UniProtKB-KW"/>
</dbReference>
<feature type="compositionally biased region" description="Basic and acidic residues" evidence="11">
    <location>
        <begin position="87"/>
        <end position="96"/>
    </location>
</feature>
<keyword evidence="8" id="KW-0472">Membrane</keyword>
<proteinExistence type="inferred from homology"/>
<keyword evidence="5" id="KW-0053">Apoptosis</keyword>
<evidence type="ECO:0008006" key="14">
    <source>
        <dbReference type="Google" id="ProtNLM"/>
    </source>
</evidence>
<reference evidence="13" key="1">
    <citation type="submission" date="2015-02" db="EMBL/GenBank/DDBJ databases">
        <title>Genome sequencing for Strongylocentrotus purpuratus.</title>
        <authorList>
            <person name="Murali S."/>
            <person name="Liu Y."/>
            <person name="Vee V."/>
            <person name="English A."/>
            <person name="Wang M."/>
            <person name="Skinner E."/>
            <person name="Han Y."/>
            <person name="Muzny D.M."/>
            <person name="Worley K.C."/>
            <person name="Gibbs R.A."/>
        </authorList>
    </citation>
    <scope>NUCLEOTIDE SEQUENCE</scope>
</reference>
<dbReference type="RefSeq" id="XP_030838831.1">
    <property type="nucleotide sequence ID" value="XM_030982971.1"/>
</dbReference>
<comment type="subcellular location">
    <subcellularLocation>
        <location evidence="1">Endoplasmic reticulum membrane</location>
        <topology evidence="1">Multi-pass membrane protein</topology>
    </subcellularLocation>
</comment>
<dbReference type="OrthoDB" id="10022292at2759"/>
<evidence type="ECO:0000256" key="7">
    <source>
        <dbReference type="ARBA" id="ARBA00022989"/>
    </source>
</evidence>
<accession>A0A7M7NMC2</accession>
<sequence>MSTSGEKWETVSHKKKATVADKKAAQKAFVQHAPTVDQMSPLRENSTMFSEAFTNGSAKGAKKANGDASQGGKKPNPTPQQHKKKKGGSDGKKKPERFNTLDEALDALQVAEVKDQLEEVKARVPDSPALWLGDLALLLNRKLLTKEFDPTFPDKPSDYPLCKMNSSVRKLLKNLMETYPERMLSMFFQHCIREVETDLPKGNAVNGYRIFLQLLAVEYPQFVTNRISDYLEVFKRRQSDRATCLTILWGCIQAGQHDPVIGLQVWSKLMLPLLGHKMVSPYAISTLDRFLGQKLDEKRASQVLGPNEFFPILDYVFTPNNSLQPNLQKQLLGHYPRLKRLAFRENPESNLRNFFPSLLARTTDHCPVALKTELLECLVFCLCQDQHCFSEWRQMYDSHMKQSSLLMNHIIKVWDQVKLPKKLLQETVRAFSVTNEEQLALNQASIRRVHIEECKVACEELLEKMSSFRMPWKTLISVVFLAIMTFLAMDFYTSHGFQGSRTEVFLQKSGLLAISKQAWTKISLFTTNIMGWLQVNAPIYYAKVSELCGPYLALALEKLYDLWAWFVTVTTPLKDWIAVNAPIWLDWILAQTVEILQRLMVWLTQLWEVVSEYAIAGWIVVAPYLQQAWDLTVVYVALVWNAVYPVLDQAWDMLKTTFSKT</sequence>
<organism evidence="12 13">
    <name type="scientific">Strongylocentrotus purpuratus</name>
    <name type="common">Purple sea urchin</name>
    <dbReference type="NCBI Taxonomy" id="7668"/>
    <lineage>
        <taxon>Eukaryota</taxon>
        <taxon>Metazoa</taxon>
        <taxon>Echinodermata</taxon>
        <taxon>Eleutherozoa</taxon>
        <taxon>Echinozoa</taxon>
        <taxon>Echinoidea</taxon>
        <taxon>Euechinoidea</taxon>
        <taxon>Echinacea</taxon>
        <taxon>Camarodonta</taxon>
        <taxon>Echinidea</taxon>
        <taxon>Strongylocentrotidae</taxon>
        <taxon>Strongylocentrotus</taxon>
    </lineage>
</organism>
<keyword evidence="6" id="KW-0256">Endoplasmic reticulum</keyword>
<evidence type="ECO:0000256" key="9">
    <source>
        <dbReference type="ARBA" id="ARBA00023180"/>
    </source>
</evidence>
<evidence type="ECO:0000256" key="6">
    <source>
        <dbReference type="ARBA" id="ARBA00022824"/>
    </source>
</evidence>
<evidence type="ECO:0000256" key="8">
    <source>
        <dbReference type="ARBA" id="ARBA00023136"/>
    </source>
</evidence>
<dbReference type="GO" id="GO:0005794">
    <property type="term" value="C:Golgi apparatus"/>
    <property type="evidence" value="ECO:0000318"/>
    <property type="project" value="GO_Central"/>
</dbReference>
<keyword evidence="9" id="KW-0325">Glycoprotein</keyword>
<dbReference type="PANTHER" id="PTHR13448">
    <property type="entry name" value="TRANSMEMBRANE PROTEIN 214"/>
    <property type="match status" value="1"/>
</dbReference>
<feature type="compositionally biased region" description="Basic and acidic residues" evidence="11">
    <location>
        <begin position="1"/>
        <end position="24"/>
    </location>
</feature>
<comment type="function">
    <text evidence="10">Critical mediator, in cooperation with CASP4, of endoplasmic reticulum-stress induced apoptosis. Required or the activation of CASP4 following endoplasmic reticulum stress.</text>
</comment>
<evidence type="ECO:0000256" key="5">
    <source>
        <dbReference type="ARBA" id="ARBA00022703"/>
    </source>
</evidence>
<dbReference type="GO" id="GO:0005783">
    <property type="term" value="C:endoplasmic reticulum"/>
    <property type="evidence" value="ECO:0000318"/>
    <property type="project" value="GO_Central"/>
</dbReference>
<dbReference type="InParanoid" id="A0A7M7NMC2"/>
<dbReference type="GeneID" id="105443071"/>
<dbReference type="GO" id="GO:0005789">
    <property type="term" value="C:endoplasmic reticulum membrane"/>
    <property type="evidence" value="ECO:0007669"/>
    <property type="project" value="UniProtKB-SubCell"/>
</dbReference>
<comment type="similarity">
    <text evidence="2">Belongs to the TMEM214 family.</text>
</comment>
<feature type="compositionally biased region" description="Polar residues" evidence="11">
    <location>
        <begin position="43"/>
        <end position="57"/>
    </location>
</feature>
<evidence type="ECO:0000256" key="4">
    <source>
        <dbReference type="ARBA" id="ARBA00022692"/>
    </source>
</evidence>
<dbReference type="OMA" id="NGSAGKW"/>
<feature type="region of interest" description="Disordered" evidence="11">
    <location>
        <begin position="1"/>
        <end position="96"/>
    </location>
</feature>
<dbReference type="Pfam" id="PF10151">
    <property type="entry name" value="TMEM214"/>
    <property type="match status" value="1"/>
</dbReference>
<keyword evidence="4" id="KW-0812">Transmembrane</keyword>
<evidence type="ECO:0000256" key="3">
    <source>
        <dbReference type="ARBA" id="ARBA00011720"/>
    </source>
</evidence>
<evidence type="ECO:0000256" key="2">
    <source>
        <dbReference type="ARBA" id="ARBA00007984"/>
    </source>
</evidence>
<keyword evidence="7" id="KW-1133">Transmembrane helix</keyword>
<dbReference type="FunCoup" id="A0A7M7NMC2">
    <property type="interactions" value="1611"/>
</dbReference>
<dbReference type="Proteomes" id="UP000007110">
    <property type="component" value="Unassembled WGS sequence"/>
</dbReference>
<protein>
    <recommendedName>
        <fullName evidence="14">Transmembrane protein 214</fullName>
    </recommendedName>
</protein>
<dbReference type="AlphaFoldDB" id="A0A7M7NMC2"/>
<keyword evidence="13" id="KW-1185">Reference proteome</keyword>
<evidence type="ECO:0000313" key="13">
    <source>
        <dbReference type="Proteomes" id="UP000007110"/>
    </source>
</evidence>
<dbReference type="InterPro" id="IPR019308">
    <property type="entry name" value="TMEM214"/>
</dbReference>
<dbReference type="PANTHER" id="PTHR13448:SF0">
    <property type="entry name" value="TRANSMEMBRANE PROTEIN 214"/>
    <property type="match status" value="1"/>
</dbReference>
<evidence type="ECO:0000256" key="11">
    <source>
        <dbReference type="SAM" id="MobiDB-lite"/>
    </source>
</evidence>
<reference evidence="12" key="2">
    <citation type="submission" date="2021-01" db="UniProtKB">
        <authorList>
            <consortium name="EnsemblMetazoa"/>
        </authorList>
    </citation>
    <scope>IDENTIFICATION</scope>
</reference>
<dbReference type="EnsemblMetazoa" id="XM_030982971">
    <property type="protein sequence ID" value="XP_030838831"/>
    <property type="gene ID" value="LOC105443071"/>
</dbReference>
<dbReference type="CTD" id="54867"/>